<feature type="domain" description="DUF927" evidence="1">
    <location>
        <begin position="31"/>
        <end position="303"/>
    </location>
</feature>
<dbReference type="Proteomes" id="UP000191418">
    <property type="component" value="Unassembled WGS sequence"/>
</dbReference>
<dbReference type="EMBL" id="MTSM01000003">
    <property type="protein sequence ID" value="OPX56607.1"/>
    <property type="molecule type" value="Genomic_DNA"/>
</dbReference>
<proteinExistence type="predicted"/>
<name>A0A1V4T7M4_9GAMM</name>
<dbReference type="STRING" id="64969.SAMN02745127_01836"/>
<comment type="caution">
    <text evidence="2">The sequence shown here is derived from an EMBL/GenBank/DDBJ whole genome shotgun (WGS) entry which is preliminary data.</text>
</comment>
<keyword evidence="3" id="KW-1185">Reference proteome</keyword>
<dbReference type="Pfam" id="PF06048">
    <property type="entry name" value="DUF927"/>
    <property type="match status" value="1"/>
</dbReference>
<gene>
    <name evidence="2" type="ORF">BTE48_03625</name>
</gene>
<evidence type="ECO:0000313" key="2">
    <source>
        <dbReference type="EMBL" id="OPX56607.1"/>
    </source>
</evidence>
<sequence>MKEIKRPCYGAYDDYVRFADSASIHPNRAGLYWHDTNREGNPVDVWIGEPLHVEAISHDEHKYNFGRLLRFKDTNNYWREWLAPMALLAGNGDTLRGELLKMGYVYNDKAKSHLTRYLMSSKPSARLVAATRTGWHGDRAAFVLPDQTVGDALYRFQSEGRYQSYFAQKGTVKSWRGSVGKYCEGNLILILSVCTSLAGTLLLPAKQQTEGGAGLHLVGDSSKGKSVALYVAASVWGAPNFRRGWATTGNGVEALAASLNDSCLILDELALSDPNDVGNMVYLLANGNGKQRAVKTGGMQTSASWRLMVLSNGEVTLPAHMAKAGQQAAAGQEARLLSVPAALRRYGAFDDLHGFEDGRTFADMIQAEAASHYGQVGLAFISELASYQKSLPEQYKKLLALDDFKSNDGAESRAGGTFALLALAGELATEFGFTGWQEGSALLAAIEGFNLWRNERGQGNTETRHILTSINEFIEAHGDSRFSNLQYTNPQNDKVINRAGYYQDTEKGRVFYFNSAALKEAGAGYDIKTIARKLDGEGWLYEKNSDGKSSVSKRVGGRPVRLYAVLPSYKGY</sequence>
<organism evidence="2 3">
    <name type="scientific">Oceanospirillum multiglobuliferum</name>
    <dbReference type="NCBI Taxonomy" id="64969"/>
    <lineage>
        <taxon>Bacteria</taxon>
        <taxon>Pseudomonadati</taxon>
        <taxon>Pseudomonadota</taxon>
        <taxon>Gammaproteobacteria</taxon>
        <taxon>Oceanospirillales</taxon>
        <taxon>Oceanospirillaceae</taxon>
        <taxon>Oceanospirillum</taxon>
    </lineage>
</organism>
<accession>A0A1V4T7M4</accession>
<evidence type="ECO:0000259" key="1">
    <source>
        <dbReference type="Pfam" id="PF06048"/>
    </source>
</evidence>
<evidence type="ECO:0000313" key="3">
    <source>
        <dbReference type="Proteomes" id="UP000191418"/>
    </source>
</evidence>
<reference evidence="2 3" key="1">
    <citation type="submission" date="2017-01" db="EMBL/GenBank/DDBJ databases">
        <title>Genome Sequencing of a Marine Spirillum, Oceanospirillum multiglobuliferum ATCC 33336, from Japan.</title>
        <authorList>
            <person name="Carney J.G."/>
            <person name="Trachtenberg A.M."/>
            <person name="Rheaume B.A."/>
            <person name="Linnane J.D."/>
            <person name="Pitts N.L."/>
            <person name="Mykles D.L."/>
            <person name="Maclea K.S."/>
        </authorList>
    </citation>
    <scope>NUCLEOTIDE SEQUENCE [LARGE SCALE GENOMIC DNA]</scope>
    <source>
        <strain evidence="2 3">ATCC 33336</strain>
    </source>
</reference>
<protein>
    <recommendedName>
        <fullName evidence="1">DUF927 domain-containing protein</fullName>
    </recommendedName>
</protein>
<dbReference type="InterPro" id="IPR009270">
    <property type="entry name" value="DUF927"/>
</dbReference>
<dbReference type="AlphaFoldDB" id="A0A1V4T7M4"/>